<gene>
    <name evidence="6" type="ORF">SAMN05216564_102274</name>
</gene>
<feature type="transmembrane region" description="Helical" evidence="5">
    <location>
        <begin position="262"/>
        <end position="283"/>
    </location>
</feature>
<sequence>MASQPSTQSRSTGPTALRNRSTVARARTVLERLRNALLYSSTYLALVAAAEVALVMIVLSLPVNLSPLVVGLVTFAVYVNDRLADLETDAAVAPNRTAFVRRHQRVLYVAGALAYGVAVAVAVTGGPLAFGLTLLPGAFWVLYALDYFAALGSRVRRLKEVLIVNSAVVALAWSVTIVGMPMAFTNAPVTPTAGVLFGYLFLATFVNAEIPNVPDVESDASAGVATLPVVVGVRRTRQSLYGVALLTLGLLAYAFLQGFLSTAATLALAVGIGCLLGTVAFLGRSDAERRLALSAELSRVPALGVLVFITLGI</sequence>
<proteinExistence type="predicted"/>
<evidence type="ECO:0000256" key="4">
    <source>
        <dbReference type="ARBA" id="ARBA00023136"/>
    </source>
</evidence>
<dbReference type="GO" id="GO:0005886">
    <property type="term" value="C:plasma membrane"/>
    <property type="evidence" value="ECO:0007669"/>
    <property type="project" value="UniProtKB-SubCell"/>
</dbReference>
<feature type="transmembrane region" description="Helical" evidence="5">
    <location>
        <begin position="161"/>
        <end position="183"/>
    </location>
</feature>
<accession>A0A1H3FZG1</accession>
<feature type="transmembrane region" description="Helical" evidence="5">
    <location>
        <begin position="105"/>
        <end position="123"/>
    </location>
</feature>
<feature type="transmembrane region" description="Helical" evidence="5">
    <location>
        <begin position="189"/>
        <end position="208"/>
    </location>
</feature>
<keyword evidence="7" id="KW-1185">Reference proteome</keyword>
<evidence type="ECO:0000313" key="6">
    <source>
        <dbReference type="EMBL" id="SDX96483.1"/>
    </source>
</evidence>
<evidence type="ECO:0000313" key="7">
    <source>
        <dbReference type="Proteomes" id="UP000199079"/>
    </source>
</evidence>
<dbReference type="Proteomes" id="UP000199079">
    <property type="component" value="Unassembled WGS sequence"/>
</dbReference>
<dbReference type="InterPro" id="IPR000537">
    <property type="entry name" value="UbiA_prenyltransferase"/>
</dbReference>
<name>A0A1H3FZG1_9EURY</name>
<feature type="transmembrane region" description="Helical" evidence="5">
    <location>
        <begin position="239"/>
        <end position="256"/>
    </location>
</feature>
<keyword evidence="4 5" id="KW-0472">Membrane</keyword>
<comment type="subcellular location">
    <subcellularLocation>
        <location evidence="1">Cell membrane</location>
        <topology evidence="1">Multi-pass membrane protein</topology>
    </subcellularLocation>
</comment>
<feature type="transmembrane region" description="Helical" evidence="5">
    <location>
        <begin position="129"/>
        <end position="149"/>
    </location>
</feature>
<organism evidence="6 7">
    <name type="scientific">Halopenitus persicus</name>
    <dbReference type="NCBI Taxonomy" id="1048396"/>
    <lineage>
        <taxon>Archaea</taxon>
        <taxon>Methanobacteriati</taxon>
        <taxon>Methanobacteriota</taxon>
        <taxon>Stenosarchaea group</taxon>
        <taxon>Halobacteria</taxon>
        <taxon>Halobacteriales</taxon>
        <taxon>Haloferacaceae</taxon>
        <taxon>Halopenitus</taxon>
    </lineage>
</organism>
<reference evidence="7" key="1">
    <citation type="submission" date="2016-10" db="EMBL/GenBank/DDBJ databases">
        <authorList>
            <person name="Varghese N."/>
            <person name="Submissions S."/>
        </authorList>
    </citation>
    <scope>NUCLEOTIDE SEQUENCE [LARGE SCALE GENOMIC DNA]</scope>
    <source>
        <strain evidence="7">DC30,IBRC 10041,KCTC 4046</strain>
    </source>
</reference>
<dbReference type="EMBL" id="FNPC01000002">
    <property type="protein sequence ID" value="SDX96483.1"/>
    <property type="molecule type" value="Genomic_DNA"/>
</dbReference>
<dbReference type="GeneID" id="43838825"/>
<evidence type="ECO:0000256" key="2">
    <source>
        <dbReference type="ARBA" id="ARBA00022692"/>
    </source>
</evidence>
<keyword evidence="3 5" id="KW-1133">Transmembrane helix</keyword>
<evidence type="ECO:0000256" key="3">
    <source>
        <dbReference type="ARBA" id="ARBA00022989"/>
    </source>
</evidence>
<dbReference type="GO" id="GO:0016765">
    <property type="term" value="F:transferase activity, transferring alkyl or aryl (other than methyl) groups"/>
    <property type="evidence" value="ECO:0007669"/>
    <property type="project" value="InterPro"/>
</dbReference>
<keyword evidence="6" id="KW-0808">Transferase</keyword>
<feature type="transmembrane region" description="Helical" evidence="5">
    <location>
        <begin position="36"/>
        <end position="59"/>
    </location>
</feature>
<protein>
    <submittedName>
        <fullName evidence="6">4-hydroxybenzoate polyprenyltransferase</fullName>
    </submittedName>
</protein>
<dbReference type="RefSeq" id="WP_039400005.1">
    <property type="nucleotide sequence ID" value="NZ_FNPC01000002.1"/>
</dbReference>
<dbReference type="OrthoDB" id="293340at2157"/>
<feature type="transmembrane region" description="Helical" evidence="5">
    <location>
        <begin position="65"/>
        <end position="84"/>
    </location>
</feature>
<evidence type="ECO:0000256" key="1">
    <source>
        <dbReference type="ARBA" id="ARBA00004651"/>
    </source>
</evidence>
<evidence type="ECO:0000256" key="5">
    <source>
        <dbReference type="SAM" id="Phobius"/>
    </source>
</evidence>
<dbReference type="AlphaFoldDB" id="A0A1H3FZG1"/>
<keyword evidence="2 5" id="KW-0812">Transmembrane</keyword>
<dbReference type="Pfam" id="PF01040">
    <property type="entry name" value="UbiA"/>
    <property type="match status" value="1"/>
</dbReference>